<keyword evidence="6" id="KW-1185">Reference proteome</keyword>
<dbReference type="KEGG" id="ssau:H8M03_05050"/>
<evidence type="ECO:0000256" key="2">
    <source>
        <dbReference type="ARBA" id="ARBA00023125"/>
    </source>
</evidence>
<dbReference type="InterPro" id="IPR037923">
    <property type="entry name" value="HTH-like"/>
</dbReference>
<dbReference type="GO" id="GO:0043565">
    <property type="term" value="F:sequence-specific DNA binding"/>
    <property type="evidence" value="ECO:0007669"/>
    <property type="project" value="InterPro"/>
</dbReference>
<evidence type="ECO:0000313" key="5">
    <source>
        <dbReference type="EMBL" id="QNM83691.1"/>
    </source>
</evidence>
<dbReference type="SUPFAM" id="SSF46689">
    <property type="entry name" value="Homeodomain-like"/>
    <property type="match status" value="2"/>
</dbReference>
<keyword evidence="1" id="KW-0805">Transcription regulation</keyword>
<dbReference type="Gene3D" id="1.10.10.60">
    <property type="entry name" value="Homeodomain-like"/>
    <property type="match status" value="2"/>
</dbReference>
<reference evidence="5 6" key="1">
    <citation type="submission" date="2020-08" db="EMBL/GenBank/DDBJ databases">
        <title>Sphingomonas sp. sand1-3 16S ribosomal RNA gene Genome sequencing and assembly.</title>
        <authorList>
            <person name="Kang M."/>
        </authorList>
    </citation>
    <scope>NUCLEOTIDE SEQUENCE [LARGE SCALE GENOMIC DNA]</scope>
    <source>
        <strain evidence="6">sand1-3</strain>
    </source>
</reference>
<dbReference type="SUPFAM" id="SSF51215">
    <property type="entry name" value="Regulatory protein AraC"/>
    <property type="match status" value="1"/>
</dbReference>
<gene>
    <name evidence="5" type="ORF">H8M03_05050</name>
</gene>
<dbReference type="EMBL" id="CP060697">
    <property type="protein sequence ID" value="QNM83691.1"/>
    <property type="molecule type" value="Genomic_DNA"/>
</dbReference>
<protein>
    <submittedName>
        <fullName evidence="5">Helix-turn-helix transcriptional regulator</fullName>
    </submittedName>
</protein>
<keyword evidence="3" id="KW-0804">Transcription</keyword>
<evidence type="ECO:0000259" key="4">
    <source>
        <dbReference type="PROSITE" id="PS01124"/>
    </source>
</evidence>
<proteinExistence type="predicted"/>
<feature type="domain" description="HTH araC/xylS-type" evidence="4">
    <location>
        <begin position="183"/>
        <end position="279"/>
    </location>
</feature>
<organism evidence="5 6">
    <name type="scientific">Sphingomonas sabuli</name>
    <dbReference type="NCBI Taxonomy" id="2764186"/>
    <lineage>
        <taxon>Bacteria</taxon>
        <taxon>Pseudomonadati</taxon>
        <taxon>Pseudomonadota</taxon>
        <taxon>Alphaproteobacteria</taxon>
        <taxon>Sphingomonadales</taxon>
        <taxon>Sphingomonadaceae</taxon>
        <taxon>Sphingomonas</taxon>
    </lineage>
</organism>
<dbReference type="InterPro" id="IPR009057">
    <property type="entry name" value="Homeodomain-like_sf"/>
</dbReference>
<evidence type="ECO:0000256" key="3">
    <source>
        <dbReference type="ARBA" id="ARBA00023163"/>
    </source>
</evidence>
<dbReference type="InterPro" id="IPR050204">
    <property type="entry name" value="AraC_XylS_family_regulators"/>
</dbReference>
<dbReference type="PANTHER" id="PTHR46796">
    <property type="entry name" value="HTH-TYPE TRANSCRIPTIONAL ACTIVATOR RHAS-RELATED"/>
    <property type="match status" value="1"/>
</dbReference>
<name>A0A7G9L4Z2_9SPHN</name>
<dbReference type="SMART" id="SM00342">
    <property type="entry name" value="HTH_ARAC"/>
    <property type="match status" value="1"/>
</dbReference>
<dbReference type="InterPro" id="IPR018060">
    <property type="entry name" value="HTH_AraC"/>
</dbReference>
<dbReference type="RefSeq" id="WP_187480646.1">
    <property type="nucleotide sequence ID" value="NZ_CP060697.1"/>
</dbReference>
<keyword evidence="2" id="KW-0238">DNA-binding</keyword>
<dbReference type="AlphaFoldDB" id="A0A7G9L4Z2"/>
<sequence length="279" mass="29673">MTVQLIDLVGTLTGGGMGQTRPPNVIVMSNLSRGAAETGARGHFMLKYVAAGKELYRYGGKTFPVAAGQFLAVPPGMAGEVEIAHQSGAASGMCLGLKCLDTQSAPMEAPLLFAASCSTLGQMLARSHRQMATGPSPRARVAEHLAAGTARHFETLMEEALGHLSALAASRPVTRYDLLRKLTLARAYLHDVDDRPVALGEVAAAAGVSQFHLLRSFRACFGLPPSTYHRRIRLEAARAAVERAEMTCTQAALRYGFADGASFSHAHRRAFGTAPTRKV</sequence>
<accession>A0A7G9L4Z2</accession>
<dbReference type="GO" id="GO:0003700">
    <property type="term" value="F:DNA-binding transcription factor activity"/>
    <property type="evidence" value="ECO:0007669"/>
    <property type="project" value="InterPro"/>
</dbReference>
<evidence type="ECO:0000313" key="6">
    <source>
        <dbReference type="Proteomes" id="UP000515861"/>
    </source>
</evidence>
<evidence type="ECO:0000256" key="1">
    <source>
        <dbReference type="ARBA" id="ARBA00023015"/>
    </source>
</evidence>
<dbReference type="PROSITE" id="PS01124">
    <property type="entry name" value="HTH_ARAC_FAMILY_2"/>
    <property type="match status" value="1"/>
</dbReference>
<dbReference type="PANTHER" id="PTHR46796:SF12">
    <property type="entry name" value="HTH-TYPE DNA-BINDING TRANSCRIPTIONAL ACTIVATOR EUTR"/>
    <property type="match status" value="1"/>
</dbReference>
<dbReference type="Pfam" id="PF12833">
    <property type="entry name" value="HTH_18"/>
    <property type="match status" value="1"/>
</dbReference>
<dbReference type="Proteomes" id="UP000515861">
    <property type="component" value="Chromosome"/>
</dbReference>